<dbReference type="EMBL" id="CP071249">
    <property type="protein sequence ID" value="UUF05073.1"/>
    <property type="molecule type" value="Genomic_DNA"/>
</dbReference>
<keyword evidence="3" id="KW-0479">Metal-binding</keyword>
<dbReference type="EMBL" id="CP071250">
    <property type="protein sequence ID" value="UUF09478.1"/>
    <property type="molecule type" value="Genomic_DNA"/>
</dbReference>
<dbReference type="PANTHER" id="PTHR43865">
    <property type="entry name" value="RUBRERYTHRIN-RELATED"/>
    <property type="match status" value="1"/>
</dbReference>
<dbReference type="PROSITE" id="PS50905">
    <property type="entry name" value="FERRITIN_LIKE"/>
    <property type="match status" value="1"/>
</dbReference>
<evidence type="ECO:0000259" key="6">
    <source>
        <dbReference type="PROSITE" id="PS50903"/>
    </source>
</evidence>
<dbReference type="Gene3D" id="1.20.1260.10">
    <property type="match status" value="1"/>
</dbReference>
<feature type="domain" description="Rubredoxin-like" evidence="6">
    <location>
        <begin position="158"/>
        <end position="192"/>
    </location>
</feature>
<gene>
    <name evidence="8" type="ORF">J0J69_08075</name>
    <name evidence="9" type="ORF">J0J70_05880</name>
</gene>
<reference evidence="9 10" key="1">
    <citation type="submission" date="2021-03" db="EMBL/GenBank/DDBJ databases">
        <title>Comparative Genomics and Metabolomics in the genus Turicibacter.</title>
        <authorList>
            <person name="Maki J."/>
            <person name="Looft T."/>
        </authorList>
    </citation>
    <scope>NUCLEOTIDE SEQUENCE</scope>
    <source>
        <strain evidence="9">ISU324</strain>
        <strain evidence="8 10">MMM721</strain>
    </source>
</reference>
<dbReference type="PANTHER" id="PTHR43865:SF1">
    <property type="entry name" value="RUBRERYTHRIN-RELATED"/>
    <property type="match status" value="1"/>
</dbReference>
<dbReference type="CDD" id="cd01041">
    <property type="entry name" value="Rubrerythrin"/>
    <property type="match status" value="1"/>
</dbReference>
<evidence type="ECO:0000256" key="3">
    <source>
        <dbReference type="ARBA" id="ARBA00022723"/>
    </source>
</evidence>
<evidence type="ECO:0000313" key="9">
    <source>
        <dbReference type="EMBL" id="UUF09478.1"/>
    </source>
</evidence>
<organism evidence="9 11">
    <name type="scientific">Turicibacter bilis</name>
    <dbReference type="NCBI Taxonomy" id="2735723"/>
    <lineage>
        <taxon>Bacteria</taxon>
        <taxon>Bacillati</taxon>
        <taxon>Bacillota</taxon>
        <taxon>Erysipelotrichia</taxon>
        <taxon>Erysipelotrichales</taxon>
        <taxon>Turicibacteraceae</taxon>
        <taxon>Turicibacter</taxon>
    </lineage>
</organism>
<evidence type="ECO:0000313" key="8">
    <source>
        <dbReference type="EMBL" id="UUF05073.1"/>
    </source>
</evidence>
<dbReference type="Pfam" id="PF02915">
    <property type="entry name" value="Rubrerythrin"/>
    <property type="match status" value="1"/>
</dbReference>
<feature type="domain" description="Ferritin-like diiron" evidence="7">
    <location>
        <begin position="3"/>
        <end position="151"/>
    </location>
</feature>
<evidence type="ECO:0000256" key="1">
    <source>
        <dbReference type="ARBA" id="ARBA00001965"/>
    </source>
</evidence>
<evidence type="ECO:0000313" key="10">
    <source>
        <dbReference type="Proteomes" id="UP001058016"/>
    </source>
</evidence>
<keyword evidence="2" id="KW-0813">Transport</keyword>
<dbReference type="GO" id="GO:0016491">
    <property type="term" value="F:oxidoreductase activity"/>
    <property type="evidence" value="ECO:0007669"/>
    <property type="project" value="InterPro"/>
</dbReference>
<dbReference type="InterPro" id="IPR052364">
    <property type="entry name" value="Rubrerythrin"/>
</dbReference>
<dbReference type="InterPro" id="IPR012347">
    <property type="entry name" value="Ferritin-like"/>
</dbReference>
<dbReference type="Gene3D" id="2.20.28.10">
    <property type="match status" value="1"/>
</dbReference>
<accession>A0A9Q9FFG8</accession>
<dbReference type="InterPro" id="IPR009078">
    <property type="entry name" value="Ferritin-like_SF"/>
</dbReference>
<dbReference type="NCBIfam" id="NF045767">
    <property type="entry name" value="RuberyRbr"/>
    <property type="match status" value="1"/>
</dbReference>
<dbReference type="InterPro" id="IPR003251">
    <property type="entry name" value="Rr_diiron-bd_dom"/>
</dbReference>
<name>A0A9Q9FFG8_9FIRM</name>
<dbReference type="Proteomes" id="UP001058072">
    <property type="component" value="Chromosome"/>
</dbReference>
<comment type="cofactor">
    <cofactor evidence="1">
        <name>Fe(3+)</name>
        <dbReference type="ChEBI" id="CHEBI:29034"/>
    </cofactor>
</comment>
<evidence type="ECO:0000256" key="5">
    <source>
        <dbReference type="ARBA" id="ARBA00023004"/>
    </source>
</evidence>
<dbReference type="SUPFAM" id="SSF57802">
    <property type="entry name" value="Rubredoxin-like"/>
    <property type="match status" value="1"/>
</dbReference>
<dbReference type="Proteomes" id="UP001058016">
    <property type="component" value="Chromosome"/>
</dbReference>
<keyword evidence="5" id="KW-0408">Iron</keyword>
<evidence type="ECO:0000256" key="2">
    <source>
        <dbReference type="ARBA" id="ARBA00022448"/>
    </source>
</evidence>
<protein>
    <submittedName>
        <fullName evidence="9">Rubrerythrin family protein</fullName>
    </submittedName>
</protein>
<sequence length="200" mass="22704">MASLKGTETHKNLMRAFAGESQARNRYTFYAGIAQKQGYPLVADVFNYTAEQERMHGKIFFEYLAEEFNGEEIEIDAAYPVDLYQENTVKNLLASVAAESHEHEQVYPTFARVAKEEGFNQIAASFNMIAKIEEIHSKRFAKLAKELEDDTMFKKATPVAWECQVCGHIHYGVAAPTICPVCKHPKGYFKVHGEELTEQK</sequence>
<dbReference type="InterPro" id="IPR048574">
    <property type="entry name" value="RUBY_RBDX"/>
</dbReference>
<dbReference type="InterPro" id="IPR009040">
    <property type="entry name" value="Ferritin-like_diiron"/>
</dbReference>
<evidence type="ECO:0000256" key="4">
    <source>
        <dbReference type="ARBA" id="ARBA00022982"/>
    </source>
</evidence>
<keyword evidence="10" id="KW-1185">Reference proteome</keyword>
<evidence type="ECO:0000313" key="11">
    <source>
        <dbReference type="Proteomes" id="UP001058072"/>
    </source>
</evidence>
<dbReference type="Pfam" id="PF21349">
    <property type="entry name" value="RUBY_RBDX"/>
    <property type="match status" value="1"/>
</dbReference>
<dbReference type="InterPro" id="IPR024934">
    <property type="entry name" value="Rubredoxin-like_dom"/>
</dbReference>
<dbReference type="AlphaFoldDB" id="A0A9Q9FFG8"/>
<dbReference type="RefSeq" id="WP_055277651.1">
    <property type="nucleotide sequence ID" value="NZ_CP071249.1"/>
</dbReference>
<keyword evidence="4" id="KW-0249">Electron transport</keyword>
<evidence type="ECO:0000259" key="7">
    <source>
        <dbReference type="PROSITE" id="PS50905"/>
    </source>
</evidence>
<dbReference type="CDD" id="cd00729">
    <property type="entry name" value="rubredoxin_SM"/>
    <property type="match status" value="1"/>
</dbReference>
<dbReference type="PROSITE" id="PS50903">
    <property type="entry name" value="RUBREDOXIN_LIKE"/>
    <property type="match status" value="1"/>
</dbReference>
<dbReference type="GO" id="GO:0005506">
    <property type="term" value="F:iron ion binding"/>
    <property type="evidence" value="ECO:0007669"/>
    <property type="project" value="InterPro"/>
</dbReference>
<dbReference type="SUPFAM" id="SSF47240">
    <property type="entry name" value="Ferritin-like"/>
    <property type="match status" value="1"/>
</dbReference>
<proteinExistence type="predicted"/>